<dbReference type="GO" id="GO:0003677">
    <property type="term" value="F:DNA binding"/>
    <property type="evidence" value="ECO:0007669"/>
    <property type="project" value="UniProtKB-KW"/>
</dbReference>
<sequence length="288" mass="32903">MNAKQTEAATGISRRNLRFYEDQGLIHPHRNLGNDYRDYTEQDIRDLKLIRALRMLDVPLEEIGACLTGKTTLAQVSTAQRFRLEQRQKELEAAIRFCRELQSAPQPDEEFLDGLLDRMDAPENRAGLFAEWTRDYKKVAKAEGKKVFTFTPDDPVTNPAELTMALCRYGEQQGVNLVVTKESMAPEFEIDGIPYTAQLVWWRMGPGILLIVRCTALHPEQLESDVPKARSRWMKLVHYGWPVALFVLLWAPRVIDADPANRPEVALAGATLAVTITAMYWVFRHFKS</sequence>
<dbReference type="PROSITE" id="PS50937">
    <property type="entry name" value="HTH_MERR_2"/>
    <property type="match status" value="1"/>
</dbReference>
<dbReference type="Gene3D" id="1.10.1660.10">
    <property type="match status" value="1"/>
</dbReference>
<dbReference type="PANTHER" id="PTHR30204:SF69">
    <property type="entry name" value="MERR-FAMILY TRANSCRIPTIONAL REGULATOR"/>
    <property type="match status" value="1"/>
</dbReference>
<evidence type="ECO:0000256" key="1">
    <source>
        <dbReference type="ARBA" id="ARBA00022491"/>
    </source>
</evidence>
<evidence type="ECO:0000256" key="4">
    <source>
        <dbReference type="ARBA" id="ARBA00023163"/>
    </source>
</evidence>
<evidence type="ECO:0000313" key="7">
    <source>
        <dbReference type="EMBL" id="TCL61576.1"/>
    </source>
</evidence>
<dbReference type="STRING" id="1650663.GCA_001486665_01627"/>
<keyword evidence="3 7" id="KW-0238">DNA-binding</keyword>
<dbReference type="Pfam" id="PF13411">
    <property type="entry name" value="MerR_1"/>
    <property type="match status" value="1"/>
</dbReference>
<evidence type="ECO:0000256" key="2">
    <source>
        <dbReference type="ARBA" id="ARBA00023015"/>
    </source>
</evidence>
<evidence type="ECO:0000256" key="5">
    <source>
        <dbReference type="SAM" id="Phobius"/>
    </source>
</evidence>
<accession>A0A4R1R7I2</accession>
<evidence type="ECO:0000259" key="6">
    <source>
        <dbReference type="PROSITE" id="PS50937"/>
    </source>
</evidence>
<organism evidence="7 8">
    <name type="scientific">Allofournierella massiliensis</name>
    <dbReference type="NCBI Taxonomy" id="1650663"/>
    <lineage>
        <taxon>Bacteria</taxon>
        <taxon>Bacillati</taxon>
        <taxon>Bacillota</taxon>
        <taxon>Clostridia</taxon>
        <taxon>Eubacteriales</taxon>
        <taxon>Oscillospiraceae</taxon>
        <taxon>Allofournierella</taxon>
    </lineage>
</organism>
<dbReference type="RefSeq" id="WP_058964046.1">
    <property type="nucleotide sequence ID" value="NZ_CABKVM010000016.1"/>
</dbReference>
<dbReference type="InterPro" id="IPR009061">
    <property type="entry name" value="DNA-bd_dom_put_sf"/>
</dbReference>
<keyword evidence="4" id="KW-0804">Transcription</keyword>
<feature type="domain" description="HTH merR-type" evidence="6">
    <location>
        <begin position="9"/>
        <end position="69"/>
    </location>
</feature>
<reference evidence="7 8" key="1">
    <citation type="submission" date="2019-03" db="EMBL/GenBank/DDBJ databases">
        <title>Genomic Encyclopedia of Type Strains, Phase IV (KMG-IV): sequencing the most valuable type-strain genomes for metagenomic binning, comparative biology and taxonomic classification.</title>
        <authorList>
            <person name="Goeker M."/>
        </authorList>
    </citation>
    <scope>NUCLEOTIDE SEQUENCE [LARGE SCALE GENOMIC DNA]</scope>
    <source>
        <strain evidence="7 8">DSM 100451</strain>
    </source>
</reference>
<keyword evidence="2" id="KW-0805">Transcription regulation</keyword>
<dbReference type="AlphaFoldDB" id="A0A4R1R7I2"/>
<dbReference type="PANTHER" id="PTHR30204">
    <property type="entry name" value="REDOX-CYCLING DRUG-SENSING TRANSCRIPTIONAL ACTIVATOR SOXR"/>
    <property type="match status" value="1"/>
</dbReference>
<dbReference type="GO" id="GO:0003700">
    <property type="term" value="F:DNA-binding transcription factor activity"/>
    <property type="evidence" value="ECO:0007669"/>
    <property type="project" value="InterPro"/>
</dbReference>
<dbReference type="CDD" id="cd00592">
    <property type="entry name" value="HTH_MerR-like"/>
    <property type="match status" value="1"/>
</dbReference>
<dbReference type="InterPro" id="IPR047057">
    <property type="entry name" value="MerR_fam"/>
</dbReference>
<name>A0A4R1R7I2_9FIRM</name>
<dbReference type="Proteomes" id="UP000295184">
    <property type="component" value="Unassembled WGS sequence"/>
</dbReference>
<evidence type="ECO:0000313" key="8">
    <source>
        <dbReference type="Proteomes" id="UP000295184"/>
    </source>
</evidence>
<keyword evidence="5" id="KW-0472">Membrane</keyword>
<dbReference type="SMART" id="SM00422">
    <property type="entry name" value="HTH_MERR"/>
    <property type="match status" value="1"/>
</dbReference>
<keyword evidence="5" id="KW-0812">Transmembrane</keyword>
<protein>
    <submittedName>
        <fullName evidence="7">DNA-binding transcriptional MerR regulator</fullName>
    </submittedName>
</protein>
<evidence type="ECO:0000256" key="3">
    <source>
        <dbReference type="ARBA" id="ARBA00023125"/>
    </source>
</evidence>
<keyword evidence="1" id="KW-0678">Repressor</keyword>
<dbReference type="InterPro" id="IPR000551">
    <property type="entry name" value="MerR-type_HTH_dom"/>
</dbReference>
<gene>
    <name evidence="7" type="ORF">EDD77_10130</name>
</gene>
<dbReference type="EMBL" id="SLUM01000001">
    <property type="protein sequence ID" value="TCL61576.1"/>
    <property type="molecule type" value="Genomic_DNA"/>
</dbReference>
<feature type="transmembrane region" description="Helical" evidence="5">
    <location>
        <begin position="265"/>
        <end position="283"/>
    </location>
</feature>
<keyword evidence="5" id="KW-1133">Transmembrane helix</keyword>
<comment type="caution">
    <text evidence="7">The sequence shown here is derived from an EMBL/GenBank/DDBJ whole genome shotgun (WGS) entry which is preliminary data.</text>
</comment>
<proteinExistence type="predicted"/>
<feature type="transmembrane region" description="Helical" evidence="5">
    <location>
        <begin position="236"/>
        <end position="253"/>
    </location>
</feature>
<dbReference type="SUPFAM" id="SSF46955">
    <property type="entry name" value="Putative DNA-binding domain"/>
    <property type="match status" value="1"/>
</dbReference>